<dbReference type="Gene3D" id="3.40.50.620">
    <property type="entry name" value="HUPs"/>
    <property type="match status" value="1"/>
</dbReference>
<proteinExistence type="predicted"/>
<dbReference type="InterPro" id="IPR002761">
    <property type="entry name" value="Diphthami_syn_dom"/>
</dbReference>
<feature type="domain" description="Diphthamide synthase" evidence="1">
    <location>
        <begin position="9"/>
        <end position="205"/>
    </location>
</feature>
<dbReference type="Proteomes" id="UP000182248">
    <property type="component" value="Unassembled WGS sequence"/>
</dbReference>
<sequence>MPNPSRKTYFNWSSGKDSALALYRLRQEGIYDIRTLVTTVNKSLERVSMHGLREALLDLQARSLGFPLYKIYLPDTATMSVYDEVMDKAVRELKAEGHDYAAFGDIFLEDLRQYREEKLSGIGVQAVFPLWKNNSRELMEEFISSGFKAITVCVNARILGEGFCGREVDRDFLDALPAHVDPCGENGEFHTFVYDGPLFRTPVRFDIGENVRRTYGDAQDGSSAWDNAFWYCDLKPL</sequence>
<keyword evidence="3" id="KW-1185">Reference proteome</keyword>
<organism evidence="2 3">
    <name type="scientific">Sinomicrobium oceani</name>
    <dbReference type="NCBI Taxonomy" id="1150368"/>
    <lineage>
        <taxon>Bacteria</taxon>
        <taxon>Pseudomonadati</taxon>
        <taxon>Bacteroidota</taxon>
        <taxon>Flavobacteriia</taxon>
        <taxon>Flavobacteriales</taxon>
        <taxon>Flavobacteriaceae</taxon>
        <taxon>Sinomicrobium</taxon>
    </lineage>
</organism>
<evidence type="ECO:0000313" key="2">
    <source>
        <dbReference type="EMBL" id="SFW67367.1"/>
    </source>
</evidence>
<reference evidence="2 3" key="1">
    <citation type="submission" date="2016-11" db="EMBL/GenBank/DDBJ databases">
        <authorList>
            <person name="Jaros S."/>
            <person name="Januszkiewicz K."/>
            <person name="Wedrychowicz H."/>
        </authorList>
    </citation>
    <scope>NUCLEOTIDE SEQUENCE [LARGE SCALE GENOMIC DNA]</scope>
    <source>
        <strain evidence="2 3">CGMCC 1.12145</strain>
    </source>
</reference>
<dbReference type="NCBIfam" id="TIGR00290">
    <property type="entry name" value="MJ0570_dom"/>
    <property type="match status" value="1"/>
</dbReference>
<evidence type="ECO:0000313" key="3">
    <source>
        <dbReference type="Proteomes" id="UP000182248"/>
    </source>
</evidence>
<dbReference type="Pfam" id="PF01902">
    <property type="entry name" value="Diphthami_syn_2"/>
    <property type="match status" value="1"/>
</dbReference>
<dbReference type="Gene3D" id="3.90.1490.10">
    <property type="entry name" value="putative n-type atp pyrophosphatase, domain 2"/>
    <property type="match status" value="1"/>
</dbReference>
<dbReference type="AlphaFoldDB" id="A0A1K1R5E4"/>
<dbReference type="SUPFAM" id="SSF52402">
    <property type="entry name" value="Adenine nucleotide alpha hydrolases-like"/>
    <property type="match status" value="1"/>
</dbReference>
<evidence type="ECO:0000259" key="1">
    <source>
        <dbReference type="Pfam" id="PF01902"/>
    </source>
</evidence>
<dbReference type="InterPro" id="IPR030662">
    <property type="entry name" value="DPH6/MJ0570"/>
</dbReference>
<dbReference type="InterPro" id="IPR014729">
    <property type="entry name" value="Rossmann-like_a/b/a_fold"/>
</dbReference>
<dbReference type="STRING" id="1150368.SAMN02927921_03191"/>
<dbReference type="OrthoDB" id="3572539at2"/>
<dbReference type="RefSeq" id="WP_072318379.1">
    <property type="nucleotide sequence ID" value="NZ_FPJE01000019.1"/>
</dbReference>
<name>A0A1K1R5E4_9FLAO</name>
<dbReference type="CDD" id="cd01994">
    <property type="entry name" value="AANH_PF0828-like"/>
    <property type="match status" value="1"/>
</dbReference>
<gene>
    <name evidence="2" type="ORF">SAMN02927921_03191</name>
</gene>
<accession>A0A1K1R5E4</accession>
<dbReference type="PIRSF" id="PIRSF039123">
    <property type="entry name" value="Diphthamide_synthase"/>
    <property type="match status" value="1"/>
</dbReference>
<protein>
    <submittedName>
        <fullName evidence="2">MJ0570-related uncharacterized domain-containing protein</fullName>
    </submittedName>
</protein>
<dbReference type="EMBL" id="FPJE01000019">
    <property type="protein sequence ID" value="SFW67367.1"/>
    <property type="molecule type" value="Genomic_DNA"/>
</dbReference>